<sequence>MSAVSATQCQMRLSSSVGAAVSTLKGKHFISIDQLSNDELKGLLAASHQYKEIYSDKSKPLPRPLNGHSVSMIFQKRSTRTRVSTETGMSLLGGHALFLGPSDIQLGVNETMRDTASVLSRFNDIVLARVYAHADIIELAKYSSVPVINALSDLHHPLQTLADLMALQQHFGTDLTGKTVAWVGDGNNVLHDLMLGSVKMGMNVHIATPKGYEANADVLAKTIELAKENNCQVVTTNVAEEAVKGADVVVTDTWVSMGQEEEYAKRVKEFEGYQVNTELMGKANPGAVFLHCLPRHPEEVTDEVIYSDASLVFPEAENRMWTVMAVMAAQMGKV</sequence>
<dbReference type="NCBIfam" id="NF001986">
    <property type="entry name" value="PRK00779.1"/>
    <property type="match status" value="1"/>
</dbReference>
<proteinExistence type="inferred from homology"/>
<dbReference type="PANTHER" id="PTHR45753:SF3">
    <property type="entry name" value="ORNITHINE TRANSCARBAMYLASE, MITOCHONDRIAL"/>
    <property type="match status" value="1"/>
</dbReference>
<dbReference type="GO" id="GO:0004585">
    <property type="term" value="F:ornithine carbamoyltransferase activity"/>
    <property type="evidence" value="ECO:0007669"/>
    <property type="project" value="UniProtKB-EC"/>
</dbReference>
<evidence type="ECO:0000313" key="9">
    <source>
        <dbReference type="Proteomes" id="UP000693970"/>
    </source>
</evidence>
<gene>
    <name evidence="8" type="ORF">IV203_038039</name>
</gene>
<dbReference type="OrthoDB" id="10252326at2759"/>
<evidence type="ECO:0000259" key="6">
    <source>
        <dbReference type="Pfam" id="PF00185"/>
    </source>
</evidence>
<dbReference type="InterPro" id="IPR006132">
    <property type="entry name" value="Asp/Orn_carbamoyltranf_P-bd"/>
</dbReference>
<evidence type="ECO:0000256" key="2">
    <source>
        <dbReference type="ARBA" id="ARBA00013007"/>
    </source>
</evidence>
<feature type="domain" description="Aspartate/ornithine carbamoyltransferase carbamoyl-P binding" evidence="7">
    <location>
        <begin position="27"/>
        <end position="168"/>
    </location>
</feature>
<dbReference type="NCBIfam" id="TIGR00658">
    <property type="entry name" value="orni_carb_tr"/>
    <property type="match status" value="1"/>
</dbReference>
<dbReference type="EMBL" id="JAGRRH010000009">
    <property type="protein sequence ID" value="KAG7364836.1"/>
    <property type="molecule type" value="Genomic_DNA"/>
</dbReference>
<comment type="similarity">
    <text evidence="1">Belongs to the aspartate/ornithine carbamoyltransferase superfamily. OTCase family.</text>
</comment>
<dbReference type="EC" id="2.1.3.3" evidence="2"/>
<evidence type="ECO:0000256" key="1">
    <source>
        <dbReference type="ARBA" id="ARBA00007805"/>
    </source>
</evidence>
<dbReference type="InterPro" id="IPR006131">
    <property type="entry name" value="Asp_carbamoyltransf_Asp/Orn-bd"/>
</dbReference>
<dbReference type="GO" id="GO:0005737">
    <property type="term" value="C:cytoplasm"/>
    <property type="evidence" value="ECO:0007669"/>
    <property type="project" value="UniProtKB-ARBA"/>
</dbReference>
<organism evidence="8 9">
    <name type="scientific">Nitzschia inconspicua</name>
    <dbReference type="NCBI Taxonomy" id="303405"/>
    <lineage>
        <taxon>Eukaryota</taxon>
        <taxon>Sar</taxon>
        <taxon>Stramenopiles</taxon>
        <taxon>Ochrophyta</taxon>
        <taxon>Bacillariophyta</taxon>
        <taxon>Bacillariophyceae</taxon>
        <taxon>Bacillariophycidae</taxon>
        <taxon>Bacillariales</taxon>
        <taxon>Bacillariaceae</taxon>
        <taxon>Nitzschia</taxon>
    </lineage>
</organism>
<comment type="caution">
    <text evidence="8">The sequence shown here is derived from an EMBL/GenBank/DDBJ whole genome shotgun (WGS) entry which is preliminary data.</text>
</comment>
<dbReference type="GO" id="GO:0042450">
    <property type="term" value="P:L-arginine biosynthetic process via ornithine"/>
    <property type="evidence" value="ECO:0007669"/>
    <property type="project" value="TreeGrafter"/>
</dbReference>
<dbReference type="Proteomes" id="UP000693970">
    <property type="component" value="Unassembled WGS sequence"/>
</dbReference>
<evidence type="ECO:0000313" key="8">
    <source>
        <dbReference type="EMBL" id="KAG7364836.1"/>
    </source>
</evidence>
<dbReference type="GO" id="GO:0019240">
    <property type="term" value="P:citrulline biosynthetic process"/>
    <property type="evidence" value="ECO:0007669"/>
    <property type="project" value="TreeGrafter"/>
</dbReference>
<dbReference type="Pfam" id="PF00185">
    <property type="entry name" value="OTCace"/>
    <property type="match status" value="1"/>
</dbReference>
<reference evidence="8" key="2">
    <citation type="submission" date="2021-04" db="EMBL/GenBank/DDBJ databases">
        <authorList>
            <person name="Podell S."/>
        </authorList>
    </citation>
    <scope>NUCLEOTIDE SEQUENCE</scope>
    <source>
        <strain evidence="8">Hildebrandi</strain>
    </source>
</reference>
<keyword evidence="9" id="KW-1185">Reference proteome</keyword>
<reference evidence="8" key="1">
    <citation type="journal article" date="2021" name="Sci. Rep.">
        <title>Diploid genomic architecture of Nitzschia inconspicua, an elite biomass production diatom.</title>
        <authorList>
            <person name="Oliver A."/>
            <person name="Podell S."/>
            <person name="Pinowska A."/>
            <person name="Traller J.C."/>
            <person name="Smith S.R."/>
            <person name="McClure R."/>
            <person name="Beliaev A."/>
            <person name="Bohutskyi P."/>
            <person name="Hill E.A."/>
            <person name="Rabines A."/>
            <person name="Zheng H."/>
            <person name="Allen L.Z."/>
            <person name="Kuo A."/>
            <person name="Grigoriev I.V."/>
            <person name="Allen A.E."/>
            <person name="Hazlebeck D."/>
            <person name="Allen E.E."/>
        </authorList>
    </citation>
    <scope>NUCLEOTIDE SEQUENCE</scope>
    <source>
        <strain evidence="8">Hildebrandi</strain>
    </source>
</reference>
<dbReference type="PROSITE" id="PS00097">
    <property type="entry name" value="CARBAMOYLTRANSFERASE"/>
    <property type="match status" value="1"/>
</dbReference>
<dbReference type="InterPro" id="IPR002292">
    <property type="entry name" value="Orn/put_carbamltrans"/>
</dbReference>
<evidence type="ECO:0000256" key="3">
    <source>
        <dbReference type="ARBA" id="ARBA00022571"/>
    </source>
</evidence>
<dbReference type="AlphaFoldDB" id="A0A9K3LQ23"/>
<keyword evidence="5" id="KW-0808">Transferase</keyword>
<keyword evidence="3" id="KW-0055">Arginine biosynthesis</keyword>
<protein>
    <recommendedName>
        <fullName evidence="2">ornithine carbamoyltransferase</fullName>
        <ecNumber evidence="2">2.1.3.3</ecNumber>
    </recommendedName>
</protein>
<evidence type="ECO:0000256" key="5">
    <source>
        <dbReference type="ARBA" id="ARBA00022679"/>
    </source>
</evidence>
<dbReference type="GO" id="GO:0016597">
    <property type="term" value="F:amino acid binding"/>
    <property type="evidence" value="ECO:0007669"/>
    <property type="project" value="InterPro"/>
</dbReference>
<accession>A0A9K3LQ23</accession>
<dbReference type="FunFam" id="3.40.50.1370:FF:000009">
    <property type="entry name" value="Ornithine carbamoyltransferase, mitochondrial"/>
    <property type="match status" value="1"/>
</dbReference>
<feature type="domain" description="Aspartate/ornithine carbamoyltransferase Asp/Orn-binding" evidence="6">
    <location>
        <begin position="177"/>
        <end position="328"/>
    </location>
</feature>
<dbReference type="InterPro" id="IPR006130">
    <property type="entry name" value="Asp/Orn_carbamoylTrfase"/>
</dbReference>
<dbReference type="PANTHER" id="PTHR45753">
    <property type="entry name" value="ORNITHINE CARBAMOYLTRANSFERASE, MITOCHONDRIAL"/>
    <property type="match status" value="1"/>
</dbReference>
<dbReference type="Pfam" id="PF02729">
    <property type="entry name" value="OTCace_N"/>
    <property type="match status" value="1"/>
</dbReference>
<keyword evidence="4" id="KW-0028">Amino-acid biosynthesis</keyword>
<evidence type="ECO:0000256" key="4">
    <source>
        <dbReference type="ARBA" id="ARBA00022605"/>
    </source>
</evidence>
<evidence type="ECO:0000259" key="7">
    <source>
        <dbReference type="Pfam" id="PF02729"/>
    </source>
</evidence>
<name>A0A9K3LQ23_9STRA</name>